<organism evidence="1 2">
    <name type="scientific">Staphylococcus felis</name>
    <dbReference type="NCBI Taxonomy" id="46127"/>
    <lineage>
        <taxon>Bacteria</taxon>
        <taxon>Bacillati</taxon>
        <taxon>Bacillota</taxon>
        <taxon>Bacilli</taxon>
        <taxon>Bacillales</taxon>
        <taxon>Staphylococcaceae</taxon>
        <taxon>Staphylococcus</taxon>
    </lineage>
</organism>
<evidence type="ECO:0000313" key="2">
    <source>
        <dbReference type="Proteomes" id="UP000256337"/>
    </source>
</evidence>
<dbReference type="AlphaFoldDB" id="A0AAX1RUP4"/>
<dbReference type="RefSeq" id="WP_115856448.1">
    <property type="nucleotide sequence ID" value="NZ_CAJUZQ010000030.1"/>
</dbReference>
<sequence length="79" mass="9442">MKIRESHSEHYSAKVFIYQNKKEDYFVVSIPDLFWSIQIDYDIYGEALTEHVMVHLFNILPEDEAHTLALKITNWIQEV</sequence>
<evidence type="ECO:0008006" key="3">
    <source>
        <dbReference type="Google" id="ProtNLM"/>
    </source>
</evidence>
<evidence type="ECO:0000313" key="1">
    <source>
        <dbReference type="EMBL" id="REI20389.1"/>
    </source>
</evidence>
<gene>
    <name evidence="1" type="ORF">DOS76_08955</name>
</gene>
<proteinExistence type="predicted"/>
<reference evidence="1 2" key="1">
    <citation type="journal article" date="2018" name="Vet. Microbiol.">
        <title>Characterisation of Staphylococcus felis isolated from cats using whole genome sequencing.</title>
        <authorList>
            <person name="Worthing K."/>
            <person name="Pang S."/>
            <person name="Trott D.J."/>
            <person name="Abraham S."/>
            <person name="Coombs G.W."/>
            <person name="Jordan D."/>
            <person name="McIntyre L."/>
            <person name="Davies M.R."/>
            <person name="Norris J."/>
        </authorList>
    </citation>
    <scope>NUCLEOTIDE SEQUENCE [LARGE SCALE GENOMIC DNA]</scope>
    <source>
        <strain evidence="1 2">F25</strain>
    </source>
</reference>
<accession>A0AAX1RUP4</accession>
<comment type="caution">
    <text evidence="1">The sequence shown here is derived from an EMBL/GenBank/DDBJ whole genome shotgun (WGS) entry which is preliminary data.</text>
</comment>
<dbReference type="Pfam" id="PF14166">
    <property type="entry name" value="YueH"/>
    <property type="match status" value="1"/>
</dbReference>
<protein>
    <recommendedName>
        <fullName evidence="3">YueH family protein</fullName>
    </recommendedName>
</protein>
<dbReference type="EMBL" id="QKYD01000128">
    <property type="protein sequence ID" value="REI20389.1"/>
    <property type="molecule type" value="Genomic_DNA"/>
</dbReference>
<dbReference type="InterPro" id="IPR020260">
    <property type="entry name" value="Uncharacterised_YueH"/>
</dbReference>
<dbReference type="Proteomes" id="UP000256337">
    <property type="component" value="Unassembled WGS sequence"/>
</dbReference>
<name>A0AAX1RUP4_9STAP</name>